<name>A0ABQ1ZYJ2_9BACL</name>
<evidence type="ECO:0000313" key="4">
    <source>
        <dbReference type="Proteomes" id="UP000605427"/>
    </source>
</evidence>
<proteinExistence type="predicted"/>
<evidence type="ECO:0008006" key="5">
    <source>
        <dbReference type="Google" id="ProtNLM"/>
    </source>
</evidence>
<organism evidence="3 4">
    <name type="scientific">Saccharibacillus endophyticus</name>
    <dbReference type="NCBI Taxonomy" id="2060666"/>
    <lineage>
        <taxon>Bacteria</taxon>
        <taxon>Bacillati</taxon>
        <taxon>Bacillota</taxon>
        <taxon>Bacilli</taxon>
        <taxon>Bacillales</taxon>
        <taxon>Paenibacillaceae</taxon>
        <taxon>Saccharibacillus</taxon>
    </lineage>
</organism>
<feature type="compositionally biased region" description="Polar residues" evidence="1">
    <location>
        <begin position="36"/>
        <end position="45"/>
    </location>
</feature>
<feature type="compositionally biased region" description="Low complexity" evidence="1">
    <location>
        <begin position="120"/>
        <end position="139"/>
    </location>
</feature>
<evidence type="ECO:0000313" key="3">
    <source>
        <dbReference type="EMBL" id="GGH82619.1"/>
    </source>
</evidence>
<feature type="compositionally biased region" description="Low complexity" evidence="1">
    <location>
        <begin position="209"/>
        <end position="255"/>
    </location>
</feature>
<dbReference type="NCBIfam" id="NF033679">
    <property type="entry name" value="DNRLRE_dom"/>
    <property type="match status" value="1"/>
</dbReference>
<dbReference type="EMBL" id="BMDD01000004">
    <property type="protein sequence ID" value="GGH82619.1"/>
    <property type="molecule type" value="Genomic_DNA"/>
</dbReference>
<keyword evidence="2" id="KW-0732">Signal</keyword>
<accession>A0ABQ1ZYJ2</accession>
<keyword evidence="4" id="KW-1185">Reference proteome</keyword>
<sequence>MRAKRKWLLSTLLVSSLGAQAIPHSALAEPEPSKTPDGSQLQNAQAAADLVEAPAEVVSEEVANRTMYSKEYLLSDNSRETVLSAAPLHYEDGNGNYQDISLALTLESVLPEAKPDKAPDLPAADEPQQPTEAPEAPNADSEVEPTASGPLASVTSLALSKSAAAGTQALADSVDNKQPAGEAPSPAAPTDETPTAQQPDESLPVPETPSAEVPADESPAAPEAPTQEETPAEPGAPSEEAPPAEKPAAADPSEPGYTSSTVPYTPSLHNSYAQGFSLGVNGNFITLVPVGAQDAQADVSQASVGKLAYANVWTSTDANLALTASGISQTLNLTSADAPSTFRFALEGHLGEDLTGGGLSLTPAWLTDADGQRREVLQTLNETDGVRYLDVDIDTSGLSYPIEVKTGIELQSEVQTATITAQETGALGEMSLFARSAPKQLANRTYLQFDLSGLPENAAVREAYLTTGTGGEAGDSDTLRVLRAVEPWNAATLASSDEPRTALRADGASYGKLRTDADGTQRIDLDPDLITRWLTEEQPNYGVQIDSGSEPTSFAEAPQLHIRHGGDTVSTLSAAGTPMQFQYVYDEQSRLQYIQFSSGERINFTYDTNGNLIQRQYVPGF</sequence>
<feature type="chain" id="PRO_5045078844" description="DNRLRE domain-containing protein" evidence="2">
    <location>
        <begin position="22"/>
        <end position="621"/>
    </location>
</feature>
<feature type="region of interest" description="Disordered" evidence="1">
    <location>
        <begin position="24"/>
        <end position="47"/>
    </location>
</feature>
<reference evidence="4" key="1">
    <citation type="journal article" date="2019" name="Int. J. Syst. Evol. Microbiol.">
        <title>The Global Catalogue of Microorganisms (GCM) 10K type strain sequencing project: providing services to taxonomists for standard genome sequencing and annotation.</title>
        <authorList>
            <consortium name="The Broad Institute Genomics Platform"/>
            <consortium name="The Broad Institute Genome Sequencing Center for Infectious Disease"/>
            <person name="Wu L."/>
            <person name="Ma J."/>
        </authorList>
    </citation>
    <scope>NUCLEOTIDE SEQUENCE [LARGE SCALE GENOMIC DNA]</scope>
    <source>
        <strain evidence="4">CCM 8702</strain>
    </source>
</reference>
<feature type="region of interest" description="Disordered" evidence="1">
    <location>
        <begin position="113"/>
        <end position="154"/>
    </location>
</feature>
<comment type="caution">
    <text evidence="3">The sequence shown here is derived from an EMBL/GenBank/DDBJ whole genome shotgun (WGS) entry which is preliminary data.</text>
</comment>
<feature type="region of interest" description="Disordered" evidence="1">
    <location>
        <begin position="175"/>
        <end position="262"/>
    </location>
</feature>
<evidence type="ECO:0000256" key="1">
    <source>
        <dbReference type="SAM" id="MobiDB-lite"/>
    </source>
</evidence>
<feature type="signal peptide" evidence="2">
    <location>
        <begin position="1"/>
        <end position="21"/>
    </location>
</feature>
<dbReference type="Proteomes" id="UP000605427">
    <property type="component" value="Unassembled WGS sequence"/>
</dbReference>
<dbReference type="RefSeq" id="WP_172245704.1">
    <property type="nucleotide sequence ID" value="NZ_BMDD01000004.1"/>
</dbReference>
<protein>
    <recommendedName>
        <fullName evidence="5">DNRLRE domain-containing protein</fullName>
    </recommendedName>
</protein>
<evidence type="ECO:0000256" key="2">
    <source>
        <dbReference type="SAM" id="SignalP"/>
    </source>
</evidence>
<gene>
    <name evidence="3" type="ORF">GCM10007362_34210</name>
</gene>